<evidence type="ECO:0000259" key="11">
    <source>
        <dbReference type="Pfam" id="PF00288"/>
    </source>
</evidence>
<evidence type="ECO:0000313" key="14">
    <source>
        <dbReference type="Proteomes" id="UP000501325"/>
    </source>
</evidence>
<evidence type="ECO:0000256" key="6">
    <source>
        <dbReference type="ARBA" id="ARBA00022777"/>
    </source>
</evidence>
<evidence type="ECO:0000256" key="7">
    <source>
        <dbReference type="ARBA" id="ARBA00022840"/>
    </source>
</evidence>
<evidence type="ECO:0000256" key="3">
    <source>
        <dbReference type="ARBA" id="ARBA00017473"/>
    </source>
</evidence>
<dbReference type="InterPro" id="IPR020568">
    <property type="entry name" value="Ribosomal_Su5_D2-typ_SF"/>
</dbReference>
<dbReference type="Proteomes" id="UP000501325">
    <property type="component" value="Chromosome"/>
</dbReference>
<evidence type="ECO:0000256" key="2">
    <source>
        <dbReference type="ARBA" id="ARBA00012052"/>
    </source>
</evidence>
<dbReference type="Gene3D" id="3.30.230.10">
    <property type="match status" value="1"/>
</dbReference>
<dbReference type="GO" id="GO:0050515">
    <property type="term" value="F:4-(cytidine 5'-diphospho)-2-C-methyl-D-erythritol kinase activity"/>
    <property type="evidence" value="ECO:0007669"/>
    <property type="project" value="UniProtKB-UniRule"/>
</dbReference>
<dbReference type="InterPro" id="IPR013750">
    <property type="entry name" value="GHMP_kinase_C_dom"/>
</dbReference>
<dbReference type="KEGG" id="bmed:GYM46_12410"/>
<organism evidence="13 14">
    <name type="scientific">Brevundimonas mediterranea</name>
    <dbReference type="NCBI Taxonomy" id="74329"/>
    <lineage>
        <taxon>Bacteria</taxon>
        <taxon>Pseudomonadati</taxon>
        <taxon>Pseudomonadota</taxon>
        <taxon>Alphaproteobacteria</taxon>
        <taxon>Caulobacterales</taxon>
        <taxon>Caulobacteraceae</taxon>
        <taxon>Brevundimonas</taxon>
    </lineage>
</organism>
<dbReference type="InterPro" id="IPR006204">
    <property type="entry name" value="GHMP_kinase_N_dom"/>
</dbReference>
<dbReference type="EMBL" id="CP048751">
    <property type="protein sequence ID" value="QIH73680.1"/>
    <property type="molecule type" value="Genomic_DNA"/>
</dbReference>
<dbReference type="InterPro" id="IPR014721">
    <property type="entry name" value="Ribsml_uS5_D2-typ_fold_subgr"/>
</dbReference>
<dbReference type="InterPro" id="IPR036554">
    <property type="entry name" value="GHMP_kinase_C_sf"/>
</dbReference>
<evidence type="ECO:0000259" key="12">
    <source>
        <dbReference type="Pfam" id="PF08544"/>
    </source>
</evidence>
<dbReference type="PANTHER" id="PTHR43527:SF2">
    <property type="entry name" value="4-DIPHOSPHOCYTIDYL-2-C-METHYL-D-ERYTHRITOL KINASE, CHLOROPLASTIC"/>
    <property type="match status" value="1"/>
</dbReference>
<feature type="active site" evidence="10">
    <location>
        <position position="11"/>
    </location>
</feature>
<evidence type="ECO:0000256" key="1">
    <source>
        <dbReference type="ARBA" id="ARBA00009684"/>
    </source>
</evidence>
<name>A0AB37E9Y4_9CAUL</name>
<dbReference type="AlphaFoldDB" id="A0AB37E9Y4"/>
<feature type="domain" description="GHMP kinase N-terminal" evidence="11">
    <location>
        <begin position="68"/>
        <end position="138"/>
    </location>
</feature>
<evidence type="ECO:0000256" key="4">
    <source>
        <dbReference type="ARBA" id="ARBA00022679"/>
    </source>
</evidence>
<dbReference type="HAMAP" id="MF_00061">
    <property type="entry name" value="IspE"/>
    <property type="match status" value="1"/>
</dbReference>
<dbReference type="GO" id="GO:0016114">
    <property type="term" value="P:terpenoid biosynthetic process"/>
    <property type="evidence" value="ECO:0007669"/>
    <property type="project" value="InterPro"/>
</dbReference>
<feature type="domain" description="GHMP kinase C-terminal" evidence="12">
    <location>
        <begin position="218"/>
        <end position="276"/>
    </location>
</feature>
<feature type="binding site" evidence="10">
    <location>
        <begin position="97"/>
        <end position="107"/>
    </location>
    <ligand>
        <name>ATP</name>
        <dbReference type="ChEBI" id="CHEBI:30616"/>
    </ligand>
</feature>
<evidence type="ECO:0000256" key="9">
    <source>
        <dbReference type="ARBA" id="ARBA00032554"/>
    </source>
</evidence>
<comment type="pathway">
    <text evidence="10">Isoprenoid biosynthesis; isopentenyl diphosphate biosynthesis via DXP pathway; isopentenyl diphosphate from 1-deoxy-D-xylulose 5-phosphate: step 3/6.</text>
</comment>
<accession>A0AB37E9Y4</accession>
<proteinExistence type="inferred from homology"/>
<evidence type="ECO:0000256" key="8">
    <source>
        <dbReference type="ARBA" id="ARBA00023229"/>
    </source>
</evidence>
<keyword evidence="8 10" id="KW-0414">Isoprene biosynthesis</keyword>
<keyword evidence="6 10" id="KW-0418">Kinase</keyword>
<dbReference type="GO" id="GO:0005524">
    <property type="term" value="F:ATP binding"/>
    <property type="evidence" value="ECO:0007669"/>
    <property type="project" value="UniProtKB-UniRule"/>
</dbReference>
<sequence>MSALTALAPAKINLFLHVGPVDADGYHPLSSLVAFADVGDRVTVEPAARLSLTVTGPFGAGLAAEGDNLILRALRTLGEATGAGEPPLRVTLDKRLPIAAGLGGGSSDAGATLKLARQALGLDLDDATLEAVAGVIGADGPMCLRMRTAWAEGRGDVLTDEPRLPPLHAVLFNPGVPSPTGAVYRAYDASPPRAADRPAPPADWSPAAVVDWLAGLRNDLQPPAEALTPAIADGIQAVAATPGVALARMSGSGATVFGLCRSSADATAAAAALSAAHPAAWVAATRLAAA</sequence>
<dbReference type="SUPFAM" id="SSF54211">
    <property type="entry name" value="Ribosomal protein S5 domain 2-like"/>
    <property type="match status" value="1"/>
</dbReference>
<protein>
    <recommendedName>
        <fullName evidence="3 10">4-diphosphocytidyl-2-C-methyl-D-erythritol kinase</fullName>
        <shortName evidence="10">CMK</shortName>
        <ecNumber evidence="2 10">2.7.1.148</ecNumber>
    </recommendedName>
    <alternativeName>
        <fullName evidence="9 10">4-(cytidine-5'-diphospho)-2-C-methyl-D-erythritol kinase</fullName>
    </alternativeName>
</protein>
<dbReference type="PIRSF" id="PIRSF010376">
    <property type="entry name" value="IspE"/>
    <property type="match status" value="1"/>
</dbReference>
<comment type="catalytic activity">
    <reaction evidence="10">
        <text>4-CDP-2-C-methyl-D-erythritol + ATP = 4-CDP-2-C-methyl-D-erythritol 2-phosphate + ADP + H(+)</text>
        <dbReference type="Rhea" id="RHEA:18437"/>
        <dbReference type="ChEBI" id="CHEBI:15378"/>
        <dbReference type="ChEBI" id="CHEBI:30616"/>
        <dbReference type="ChEBI" id="CHEBI:57823"/>
        <dbReference type="ChEBI" id="CHEBI:57919"/>
        <dbReference type="ChEBI" id="CHEBI:456216"/>
        <dbReference type="EC" id="2.7.1.148"/>
    </reaction>
</comment>
<dbReference type="GO" id="GO:0019288">
    <property type="term" value="P:isopentenyl diphosphate biosynthetic process, methylerythritol 4-phosphate pathway"/>
    <property type="evidence" value="ECO:0007669"/>
    <property type="project" value="UniProtKB-UniRule"/>
</dbReference>
<dbReference type="InterPro" id="IPR004424">
    <property type="entry name" value="IspE"/>
</dbReference>
<evidence type="ECO:0000256" key="5">
    <source>
        <dbReference type="ARBA" id="ARBA00022741"/>
    </source>
</evidence>
<dbReference type="Pfam" id="PF08544">
    <property type="entry name" value="GHMP_kinases_C"/>
    <property type="match status" value="1"/>
</dbReference>
<feature type="active site" evidence="10">
    <location>
        <position position="139"/>
    </location>
</feature>
<comment type="similarity">
    <text evidence="1 10">Belongs to the GHMP kinase family. IspE subfamily.</text>
</comment>
<gene>
    <name evidence="10" type="primary">ispE</name>
    <name evidence="13" type="ORF">GYM46_12410</name>
</gene>
<reference evidence="13 14" key="1">
    <citation type="submission" date="2020-01" db="EMBL/GenBank/DDBJ databases">
        <authorList>
            <person name="Wang S."/>
        </authorList>
    </citation>
    <scope>NUCLEOTIDE SEQUENCE [LARGE SCALE GENOMIC DNA]</scope>
    <source>
        <strain evidence="13 14">D151-2-6</strain>
    </source>
</reference>
<dbReference type="EC" id="2.7.1.148" evidence="2 10"/>
<evidence type="ECO:0000313" key="13">
    <source>
        <dbReference type="EMBL" id="QIH73680.1"/>
    </source>
</evidence>
<comment type="function">
    <text evidence="10">Catalyzes the phosphorylation of the position 2 hydroxy group of 4-diphosphocytidyl-2C-methyl-D-erythritol.</text>
</comment>
<evidence type="ECO:0000256" key="10">
    <source>
        <dbReference type="HAMAP-Rule" id="MF_00061"/>
    </source>
</evidence>
<dbReference type="PANTHER" id="PTHR43527">
    <property type="entry name" value="4-DIPHOSPHOCYTIDYL-2-C-METHYL-D-ERYTHRITOL KINASE, CHLOROPLASTIC"/>
    <property type="match status" value="1"/>
</dbReference>
<dbReference type="Gene3D" id="3.30.70.890">
    <property type="entry name" value="GHMP kinase, C-terminal domain"/>
    <property type="match status" value="1"/>
</dbReference>
<dbReference type="SUPFAM" id="SSF55060">
    <property type="entry name" value="GHMP Kinase, C-terminal domain"/>
    <property type="match status" value="1"/>
</dbReference>
<keyword evidence="5 10" id="KW-0547">Nucleotide-binding</keyword>
<keyword evidence="7 10" id="KW-0067">ATP-binding</keyword>
<dbReference type="NCBIfam" id="NF011202">
    <property type="entry name" value="PRK14608.1"/>
    <property type="match status" value="1"/>
</dbReference>
<keyword evidence="4 10" id="KW-0808">Transferase</keyword>
<dbReference type="Pfam" id="PF00288">
    <property type="entry name" value="GHMP_kinases_N"/>
    <property type="match status" value="1"/>
</dbReference>
<dbReference type="RefSeq" id="WP_008260339.1">
    <property type="nucleotide sequence ID" value="NZ_CP048751.1"/>
</dbReference>